<protein>
    <submittedName>
        <fullName evidence="1">Uncharacterized protein</fullName>
    </submittedName>
</protein>
<gene>
    <name evidence="1" type="ORF">DPMN_166776</name>
</gene>
<evidence type="ECO:0000313" key="2">
    <source>
        <dbReference type="Proteomes" id="UP000828390"/>
    </source>
</evidence>
<accession>A0A9D4IXP7</accession>
<reference evidence="1" key="1">
    <citation type="journal article" date="2019" name="bioRxiv">
        <title>The Genome of the Zebra Mussel, Dreissena polymorpha: A Resource for Invasive Species Research.</title>
        <authorList>
            <person name="McCartney M.A."/>
            <person name="Auch B."/>
            <person name="Kono T."/>
            <person name="Mallez S."/>
            <person name="Zhang Y."/>
            <person name="Obille A."/>
            <person name="Becker A."/>
            <person name="Abrahante J.E."/>
            <person name="Garbe J."/>
            <person name="Badalamenti J.P."/>
            <person name="Herman A."/>
            <person name="Mangelson H."/>
            <person name="Liachko I."/>
            <person name="Sullivan S."/>
            <person name="Sone E.D."/>
            <person name="Koren S."/>
            <person name="Silverstein K.A.T."/>
            <person name="Beckman K.B."/>
            <person name="Gohl D.M."/>
        </authorList>
    </citation>
    <scope>NUCLEOTIDE SEQUENCE</scope>
    <source>
        <strain evidence="1">Duluth1</strain>
        <tissue evidence="1">Whole animal</tissue>
    </source>
</reference>
<sequence>MYHKGERNWLSLKSSSALQKGVMNMLSSSSLHDVGKATVIFRGVFLQNLNLTRRIEQAYRIYLNI</sequence>
<name>A0A9D4IXP7_DREPO</name>
<dbReference type="EMBL" id="JAIWYP010000008">
    <property type="protein sequence ID" value="KAH3788629.1"/>
    <property type="molecule type" value="Genomic_DNA"/>
</dbReference>
<dbReference type="Proteomes" id="UP000828390">
    <property type="component" value="Unassembled WGS sequence"/>
</dbReference>
<reference evidence="1" key="2">
    <citation type="submission" date="2020-11" db="EMBL/GenBank/DDBJ databases">
        <authorList>
            <person name="McCartney M.A."/>
            <person name="Auch B."/>
            <person name="Kono T."/>
            <person name="Mallez S."/>
            <person name="Becker A."/>
            <person name="Gohl D.M."/>
            <person name="Silverstein K.A.T."/>
            <person name="Koren S."/>
            <person name="Bechman K.B."/>
            <person name="Herman A."/>
            <person name="Abrahante J.E."/>
            <person name="Garbe J."/>
        </authorList>
    </citation>
    <scope>NUCLEOTIDE SEQUENCE</scope>
    <source>
        <strain evidence="1">Duluth1</strain>
        <tissue evidence="1">Whole animal</tissue>
    </source>
</reference>
<organism evidence="1 2">
    <name type="scientific">Dreissena polymorpha</name>
    <name type="common">Zebra mussel</name>
    <name type="synonym">Mytilus polymorpha</name>
    <dbReference type="NCBI Taxonomy" id="45954"/>
    <lineage>
        <taxon>Eukaryota</taxon>
        <taxon>Metazoa</taxon>
        <taxon>Spiralia</taxon>
        <taxon>Lophotrochozoa</taxon>
        <taxon>Mollusca</taxon>
        <taxon>Bivalvia</taxon>
        <taxon>Autobranchia</taxon>
        <taxon>Heteroconchia</taxon>
        <taxon>Euheterodonta</taxon>
        <taxon>Imparidentia</taxon>
        <taxon>Neoheterodontei</taxon>
        <taxon>Myida</taxon>
        <taxon>Dreissenoidea</taxon>
        <taxon>Dreissenidae</taxon>
        <taxon>Dreissena</taxon>
    </lineage>
</organism>
<proteinExistence type="predicted"/>
<comment type="caution">
    <text evidence="1">The sequence shown here is derived from an EMBL/GenBank/DDBJ whole genome shotgun (WGS) entry which is preliminary data.</text>
</comment>
<dbReference type="AlphaFoldDB" id="A0A9D4IXP7"/>
<keyword evidence="2" id="KW-1185">Reference proteome</keyword>
<evidence type="ECO:0000313" key="1">
    <source>
        <dbReference type="EMBL" id="KAH3788629.1"/>
    </source>
</evidence>